<dbReference type="PANTHER" id="PTHR23542">
    <property type="match status" value="1"/>
</dbReference>
<dbReference type="PATRIC" id="fig|518642.10.peg.1572"/>
<evidence type="ECO:0000313" key="4">
    <source>
        <dbReference type="Proteomes" id="UP000176005"/>
    </source>
</evidence>
<feature type="transmembrane region" description="Helical" evidence="2">
    <location>
        <begin position="390"/>
        <end position="409"/>
    </location>
</feature>
<feature type="transmembrane region" description="Helical" evidence="2">
    <location>
        <begin position="300"/>
        <end position="319"/>
    </location>
</feature>
<keyword evidence="4" id="KW-1185">Reference proteome</keyword>
<feature type="transmembrane region" description="Helical" evidence="2">
    <location>
        <begin position="87"/>
        <end position="109"/>
    </location>
</feature>
<protein>
    <submittedName>
        <fullName evidence="3">ABC transporter</fullName>
    </submittedName>
</protein>
<keyword evidence="2" id="KW-0472">Membrane</keyword>
<evidence type="ECO:0000256" key="2">
    <source>
        <dbReference type="SAM" id="Phobius"/>
    </source>
</evidence>
<evidence type="ECO:0000313" key="3">
    <source>
        <dbReference type="EMBL" id="OEV12330.1"/>
    </source>
</evidence>
<sequence length="467" mass="47121">MATPATATGDRRNGYGALLRTPGAWRFVIPGFLARQPIAMLGIGTVLLVEHTTGSYGTAGTVTAVSGLSMAVLAPQGGKLTDRFGQGAVLVPLVLLHALSVAALIVLALRGAPVWTLYAAAVPAGASIPQISPMVRARWSAQLRGGDDAADGTERGTAREGGRGPSLMTTAAAFESVTDEFTFVVGPVLATALCTGVHPAAGLAAEVALMLGSGLLFAAQRGTQPQVRTQDGKPARTSPGKRTWRRGTARTDGGPRSALGVSGVRVLIAVLLGVGTVFGGMQVSVAAFTRAVGAPELNGVLYGVFAAGNMSAALAVGTVRWRRSADVRLLIAYPLLVLAALVLAVTAQLASWLPLLGALGLVLGIWVAPSVITGFTLVELLVPAAFRTEAFTWLTGAVALGQAAGSMAAGRLADAAGAGAGFFAPLAGTGLALAALLVFRRRLTVRTGGGAGARGGGVGHRPPVPVD</sequence>
<name>A0A1E7L844_9ACTN</name>
<feature type="transmembrane region" description="Helical" evidence="2">
    <location>
        <begin position="55"/>
        <end position="75"/>
    </location>
</feature>
<feature type="transmembrane region" description="Helical" evidence="2">
    <location>
        <begin position="356"/>
        <end position="378"/>
    </location>
</feature>
<evidence type="ECO:0000256" key="1">
    <source>
        <dbReference type="SAM" id="MobiDB-lite"/>
    </source>
</evidence>
<feature type="compositionally biased region" description="Basic and acidic residues" evidence="1">
    <location>
        <begin position="152"/>
        <end position="162"/>
    </location>
</feature>
<keyword evidence="2" id="KW-1133">Transmembrane helix</keyword>
<dbReference type="EMBL" id="LJGW01000146">
    <property type="protein sequence ID" value="OEV12330.1"/>
    <property type="molecule type" value="Genomic_DNA"/>
</dbReference>
<feature type="region of interest" description="Disordered" evidence="1">
    <location>
        <begin position="143"/>
        <end position="164"/>
    </location>
</feature>
<dbReference type="AlphaFoldDB" id="A0A1E7L844"/>
<reference evidence="3 4" key="1">
    <citation type="journal article" date="2016" name="Front. Microbiol.">
        <title>Comparative Genomics Analysis of Streptomyces Species Reveals Their Adaptation to the Marine Environment and Their Diversity at the Genomic Level.</title>
        <authorList>
            <person name="Tian X."/>
            <person name="Zhang Z."/>
            <person name="Yang T."/>
            <person name="Chen M."/>
            <person name="Li J."/>
            <person name="Chen F."/>
            <person name="Yang J."/>
            <person name="Li W."/>
            <person name="Zhang B."/>
            <person name="Zhang Z."/>
            <person name="Wu J."/>
            <person name="Zhang C."/>
            <person name="Long L."/>
            <person name="Xiao J."/>
        </authorList>
    </citation>
    <scope>NUCLEOTIDE SEQUENCE [LARGE SCALE GENOMIC DNA]</scope>
    <source>
        <strain evidence="3 4">SCSIO 10429</strain>
    </source>
</reference>
<accession>A0A1E7L844</accession>
<feature type="transmembrane region" description="Helical" evidence="2">
    <location>
        <begin position="331"/>
        <end position="350"/>
    </location>
</feature>
<feature type="region of interest" description="Disordered" evidence="1">
    <location>
        <begin position="222"/>
        <end position="255"/>
    </location>
</feature>
<comment type="caution">
    <text evidence="3">The sequence shown here is derived from an EMBL/GenBank/DDBJ whole genome shotgun (WGS) entry which is preliminary data.</text>
</comment>
<keyword evidence="2" id="KW-0812">Transmembrane</keyword>
<feature type="transmembrane region" description="Helical" evidence="2">
    <location>
        <begin position="415"/>
        <end position="439"/>
    </location>
</feature>
<dbReference type="InterPro" id="IPR036259">
    <property type="entry name" value="MFS_trans_sf"/>
</dbReference>
<dbReference type="Proteomes" id="UP000176005">
    <property type="component" value="Unassembled WGS sequence"/>
</dbReference>
<dbReference type="SUPFAM" id="SSF103473">
    <property type="entry name" value="MFS general substrate transporter"/>
    <property type="match status" value="1"/>
</dbReference>
<dbReference type="Gene3D" id="1.20.1250.20">
    <property type="entry name" value="MFS general substrate transporter like domains"/>
    <property type="match status" value="1"/>
</dbReference>
<gene>
    <name evidence="3" type="ORF">AN218_08895</name>
</gene>
<dbReference type="RefSeq" id="WP_070016215.1">
    <property type="nucleotide sequence ID" value="NZ_LJGW01000146.1"/>
</dbReference>
<proteinExistence type="predicted"/>
<feature type="transmembrane region" description="Helical" evidence="2">
    <location>
        <begin position="266"/>
        <end position="288"/>
    </location>
</feature>
<dbReference type="PANTHER" id="PTHR23542:SF1">
    <property type="entry name" value="MAJOR FACILITATOR SUPERFAMILY (MFS) PROFILE DOMAIN-CONTAINING PROTEIN"/>
    <property type="match status" value="1"/>
</dbReference>
<feature type="transmembrane region" description="Helical" evidence="2">
    <location>
        <begin position="27"/>
        <end position="49"/>
    </location>
</feature>
<organism evidence="3 4">
    <name type="scientific">Streptomyces nanshensis</name>
    <dbReference type="NCBI Taxonomy" id="518642"/>
    <lineage>
        <taxon>Bacteria</taxon>
        <taxon>Bacillati</taxon>
        <taxon>Actinomycetota</taxon>
        <taxon>Actinomycetes</taxon>
        <taxon>Kitasatosporales</taxon>
        <taxon>Streptomycetaceae</taxon>
        <taxon>Streptomyces</taxon>
    </lineage>
</organism>